<accession>A0A6G0ZN23</accession>
<reference evidence="2 3" key="1">
    <citation type="submission" date="2019-08" db="EMBL/GenBank/DDBJ databases">
        <title>Whole genome of Aphis craccivora.</title>
        <authorList>
            <person name="Voronova N.V."/>
            <person name="Shulinski R.S."/>
            <person name="Bandarenka Y.V."/>
            <person name="Zhorov D.G."/>
            <person name="Warner D."/>
        </authorList>
    </citation>
    <scope>NUCLEOTIDE SEQUENCE [LARGE SCALE GENOMIC DNA]</scope>
    <source>
        <strain evidence="2">180601</strain>
        <tissue evidence="2">Whole Body</tissue>
    </source>
</reference>
<keyword evidence="1" id="KW-0812">Transmembrane</keyword>
<proteinExistence type="predicted"/>
<keyword evidence="1" id="KW-0472">Membrane</keyword>
<gene>
    <name evidence="2" type="ORF">FWK35_00004568</name>
</gene>
<keyword evidence="3" id="KW-1185">Reference proteome</keyword>
<protein>
    <submittedName>
        <fullName evidence="2">Uncharacterized protein</fullName>
    </submittedName>
</protein>
<comment type="caution">
    <text evidence="2">The sequence shown here is derived from an EMBL/GenBank/DDBJ whole genome shotgun (WGS) entry which is preliminary data.</text>
</comment>
<evidence type="ECO:0000313" key="2">
    <source>
        <dbReference type="EMBL" id="KAF0772589.1"/>
    </source>
</evidence>
<organism evidence="2 3">
    <name type="scientific">Aphis craccivora</name>
    <name type="common">Cowpea aphid</name>
    <dbReference type="NCBI Taxonomy" id="307492"/>
    <lineage>
        <taxon>Eukaryota</taxon>
        <taxon>Metazoa</taxon>
        <taxon>Ecdysozoa</taxon>
        <taxon>Arthropoda</taxon>
        <taxon>Hexapoda</taxon>
        <taxon>Insecta</taxon>
        <taxon>Pterygota</taxon>
        <taxon>Neoptera</taxon>
        <taxon>Paraneoptera</taxon>
        <taxon>Hemiptera</taxon>
        <taxon>Sternorrhyncha</taxon>
        <taxon>Aphidomorpha</taxon>
        <taxon>Aphidoidea</taxon>
        <taxon>Aphididae</taxon>
        <taxon>Aphidini</taxon>
        <taxon>Aphis</taxon>
        <taxon>Aphis</taxon>
    </lineage>
</organism>
<feature type="transmembrane region" description="Helical" evidence="1">
    <location>
        <begin position="30"/>
        <end position="52"/>
    </location>
</feature>
<name>A0A6G0ZN23_APHCR</name>
<dbReference type="AlphaFoldDB" id="A0A6G0ZN23"/>
<dbReference type="EMBL" id="VUJU01000157">
    <property type="protein sequence ID" value="KAF0772589.1"/>
    <property type="molecule type" value="Genomic_DNA"/>
</dbReference>
<evidence type="ECO:0000256" key="1">
    <source>
        <dbReference type="SAM" id="Phobius"/>
    </source>
</evidence>
<dbReference type="Proteomes" id="UP000478052">
    <property type="component" value="Unassembled WGS sequence"/>
</dbReference>
<keyword evidence="1" id="KW-1133">Transmembrane helix</keyword>
<sequence>MGRKFPLLTSCLGCPLKTGAIISGVYGIVNTFTTSIIIIITTTTIFLSFVHVKHYEVIHISN</sequence>
<evidence type="ECO:0000313" key="3">
    <source>
        <dbReference type="Proteomes" id="UP000478052"/>
    </source>
</evidence>